<gene>
    <name evidence="1" type="ORF">ASPGLDRAFT_51482</name>
</gene>
<name>A0A1L9V9K3_ASPGL</name>
<protein>
    <submittedName>
        <fullName evidence="1">Uncharacterized protein</fullName>
    </submittedName>
</protein>
<dbReference type="AlphaFoldDB" id="A0A1L9V9K3"/>
<reference evidence="2" key="1">
    <citation type="journal article" date="2017" name="Genome Biol.">
        <title>Comparative genomics reveals high biological diversity and specific adaptations in the industrially and medically important fungal genus Aspergillus.</title>
        <authorList>
            <person name="de Vries R.P."/>
            <person name="Riley R."/>
            <person name="Wiebenga A."/>
            <person name="Aguilar-Osorio G."/>
            <person name="Amillis S."/>
            <person name="Uchima C.A."/>
            <person name="Anderluh G."/>
            <person name="Asadollahi M."/>
            <person name="Askin M."/>
            <person name="Barry K."/>
            <person name="Battaglia E."/>
            <person name="Bayram O."/>
            <person name="Benocci T."/>
            <person name="Braus-Stromeyer S.A."/>
            <person name="Caldana C."/>
            <person name="Canovas D."/>
            <person name="Cerqueira G.C."/>
            <person name="Chen F."/>
            <person name="Chen W."/>
            <person name="Choi C."/>
            <person name="Clum A."/>
            <person name="Dos Santos R.A."/>
            <person name="Damasio A.R."/>
            <person name="Diallinas G."/>
            <person name="Emri T."/>
            <person name="Fekete E."/>
            <person name="Flipphi M."/>
            <person name="Freyberg S."/>
            <person name="Gallo A."/>
            <person name="Gournas C."/>
            <person name="Habgood R."/>
            <person name="Hainaut M."/>
            <person name="Harispe M.L."/>
            <person name="Henrissat B."/>
            <person name="Hilden K.S."/>
            <person name="Hope R."/>
            <person name="Hossain A."/>
            <person name="Karabika E."/>
            <person name="Karaffa L."/>
            <person name="Karanyi Z."/>
            <person name="Krasevec N."/>
            <person name="Kuo A."/>
            <person name="Kusch H."/>
            <person name="LaButti K."/>
            <person name="Lagendijk E.L."/>
            <person name="Lapidus A."/>
            <person name="Levasseur A."/>
            <person name="Lindquist E."/>
            <person name="Lipzen A."/>
            <person name="Logrieco A.F."/>
            <person name="MacCabe A."/>
            <person name="Maekelae M.R."/>
            <person name="Malavazi I."/>
            <person name="Melin P."/>
            <person name="Meyer V."/>
            <person name="Mielnichuk N."/>
            <person name="Miskei M."/>
            <person name="Molnar A.P."/>
            <person name="Mule G."/>
            <person name="Ngan C.Y."/>
            <person name="Orejas M."/>
            <person name="Orosz E."/>
            <person name="Ouedraogo J.P."/>
            <person name="Overkamp K.M."/>
            <person name="Park H.-S."/>
            <person name="Perrone G."/>
            <person name="Piumi F."/>
            <person name="Punt P.J."/>
            <person name="Ram A.F."/>
            <person name="Ramon A."/>
            <person name="Rauscher S."/>
            <person name="Record E."/>
            <person name="Riano-Pachon D.M."/>
            <person name="Robert V."/>
            <person name="Roehrig J."/>
            <person name="Ruller R."/>
            <person name="Salamov A."/>
            <person name="Salih N.S."/>
            <person name="Samson R.A."/>
            <person name="Sandor E."/>
            <person name="Sanguinetti M."/>
            <person name="Schuetze T."/>
            <person name="Sepcic K."/>
            <person name="Shelest E."/>
            <person name="Sherlock G."/>
            <person name="Sophianopoulou V."/>
            <person name="Squina F.M."/>
            <person name="Sun H."/>
            <person name="Susca A."/>
            <person name="Todd R.B."/>
            <person name="Tsang A."/>
            <person name="Unkles S.E."/>
            <person name="van de Wiele N."/>
            <person name="van Rossen-Uffink D."/>
            <person name="Oliveira J.V."/>
            <person name="Vesth T.C."/>
            <person name="Visser J."/>
            <person name="Yu J.-H."/>
            <person name="Zhou M."/>
            <person name="Andersen M.R."/>
            <person name="Archer D.B."/>
            <person name="Baker S.E."/>
            <person name="Benoit I."/>
            <person name="Brakhage A.A."/>
            <person name="Braus G.H."/>
            <person name="Fischer R."/>
            <person name="Frisvad J.C."/>
            <person name="Goldman G.H."/>
            <person name="Houbraken J."/>
            <person name="Oakley B."/>
            <person name="Pocsi I."/>
            <person name="Scazzocchio C."/>
            <person name="Seiboth B."/>
            <person name="vanKuyk P.A."/>
            <person name="Wortman J."/>
            <person name="Dyer P.S."/>
            <person name="Grigoriev I.V."/>
        </authorList>
    </citation>
    <scope>NUCLEOTIDE SEQUENCE [LARGE SCALE GENOMIC DNA]</scope>
    <source>
        <strain evidence="2">CBS 516.65</strain>
    </source>
</reference>
<dbReference type="Proteomes" id="UP000184300">
    <property type="component" value="Unassembled WGS sequence"/>
</dbReference>
<organism evidence="1 2">
    <name type="scientific">Aspergillus glaucus CBS 516.65</name>
    <dbReference type="NCBI Taxonomy" id="1160497"/>
    <lineage>
        <taxon>Eukaryota</taxon>
        <taxon>Fungi</taxon>
        <taxon>Dikarya</taxon>
        <taxon>Ascomycota</taxon>
        <taxon>Pezizomycotina</taxon>
        <taxon>Eurotiomycetes</taxon>
        <taxon>Eurotiomycetidae</taxon>
        <taxon>Eurotiales</taxon>
        <taxon>Aspergillaceae</taxon>
        <taxon>Aspergillus</taxon>
        <taxon>Aspergillus subgen. Aspergillus</taxon>
    </lineage>
</organism>
<proteinExistence type="predicted"/>
<keyword evidence="2" id="KW-1185">Reference proteome</keyword>
<evidence type="ECO:0000313" key="1">
    <source>
        <dbReference type="EMBL" id="OJJ80626.1"/>
    </source>
</evidence>
<dbReference type="GeneID" id="34463803"/>
<evidence type="ECO:0000313" key="2">
    <source>
        <dbReference type="Proteomes" id="UP000184300"/>
    </source>
</evidence>
<dbReference type="RefSeq" id="XP_022397324.1">
    <property type="nucleotide sequence ID" value="XM_022547542.1"/>
</dbReference>
<dbReference type="VEuPathDB" id="FungiDB:ASPGLDRAFT_51482"/>
<sequence length="81" mass="9172">MDLSKRQQAIKDLQAHAVETTTKLEAMTKAYNDLNINYKLLSDEHDKMAKDVRLLKQLQDYTGLKGEFDGIVEKTGLQCTG</sequence>
<dbReference type="EMBL" id="KV878910">
    <property type="protein sequence ID" value="OJJ80626.1"/>
    <property type="molecule type" value="Genomic_DNA"/>
</dbReference>
<accession>A0A1L9V9K3</accession>